<dbReference type="Gene3D" id="1.10.10.10">
    <property type="entry name" value="Winged helix-like DNA-binding domain superfamily/Winged helix DNA-binding domain"/>
    <property type="match status" value="1"/>
</dbReference>
<feature type="DNA-binding region" description="H-T-H motif" evidence="6">
    <location>
        <begin position="13"/>
        <end position="52"/>
    </location>
</feature>
<sequence>MKVNKKALERLFHYRNILYRLQEDGVTRIYSDTLAEELHTTASQVRKDFSLFHIKGNKKAGYHIPDLLDRLEEIFDSGAAQKVIIMGMGRIGSALAQYRWSSNQNLVVVAGFDIDPAKQQRTGFPVYDPQELSRFVSQNSIELGILAVPERVAQAAYDALAKAGIRGVLNFAPVILTERPGCVVTSYCVESELSSLIYIVNKEKKEL</sequence>
<keyword evidence="5 6" id="KW-0804">Transcription</keyword>
<comment type="similarity">
    <text evidence="6">Belongs to the transcriptional regulatory Rex family.</text>
</comment>
<protein>
    <recommendedName>
        <fullName evidence="6">Redox-sensing transcriptional repressor Rex</fullName>
    </recommendedName>
</protein>
<dbReference type="HAMAP" id="MF_01131">
    <property type="entry name" value="Rex"/>
    <property type="match status" value="1"/>
</dbReference>
<dbReference type="GO" id="GO:0045892">
    <property type="term" value="P:negative regulation of DNA-templated transcription"/>
    <property type="evidence" value="ECO:0007669"/>
    <property type="project" value="InterPro"/>
</dbReference>
<proteinExistence type="inferred from homology"/>
<evidence type="ECO:0000256" key="1">
    <source>
        <dbReference type="ARBA" id="ARBA00022490"/>
    </source>
</evidence>
<dbReference type="Gene3D" id="3.40.50.720">
    <property type="entry name" value="NAD(P)-binding Rossmann-like Domain"/>
    <property type="match status" value="1"/>
</dbReference>
<evidence type="ECO:0000256" key="5">
    <source>
        <dbReference type="ARBA" id="ARBA00023163"/>
    </source>
</evidence>
<dbReference type="GO" id="GO:0051775">
    <property type="term" value="P:response to redox state"/>
    <property type="evidence" value="ECO:0007669"/>
    <property type="project" value="InterPro"/>
</dbReference>
<evidence type="ECO:0000313" key="8">
    <source>
        <dbReference type="EMBL" id="ERP31630.1"/>
    </source>
</evidence>
<dbReference type="EMBL" id="ASJR01000011">
    <property type="protein sequence ID" value="ERP31630.1"/>
    <property type="molecule type" value="Genomic_DNA"/>
</dbReference>
<dbReference type="NCBIfam" id="NF003994">
    <property type="entry name" value="PRK05472.2-3"/>
    <property type="match status" value="1"/>
</dbReference>
<evidence type="ECO:0000256" key="6">
    <source>
        <dbReference type="HAMAP-Rule" id="MF_01131"/>
    </source>
</evidence>
<dbReference type="InterPro" id="IPR036390">
    <property type="entry name" value="WH_DNA-bd_sf"/>
</dbReference>
<keyword evidence="6" id="KW-0520">NAD</keyword>
<dbReference type="InterPro" id="IPR003781">
    <property type="entry name" value="CoA-bd"/>
</dbReference>
<dbReference type="GO" id="GO:0003700">
    <property type="term" value="F:DNA-binding transcription factor activity"/>
    <property type="evidence" value="ECO:0007669"/>
    <property type="project" value="UniProtKB-UniRule"/>
</dbReference>
<keyword evidence="9" id="KW-1185">Reference proteome</keyword>
<dbReference type="NCBIfam" id="NF003996">
    <property type="entry name" value="PRK05472.2-5"/>
    <property type="match status" value="1"/>
</dbReference>
<keyword evidence="1 6" id="KW-0963">Cytoplasm</keyword>
<keyword evidence="3 6" id="KW-0805">Transcription regulation</keyword>
<dbReference type="InterPro" id="IPR009718">
    <property type="entry name" value="Rex_DNA-bd_C_dom"/>
</dbReference>
<dbReference type="InterPro" id="IPR022876">
    <property type="entry name" value="Tscrpt_rep_Rex"/>
</dbReference>
<feature type="binding site" evidence="6">
    <location>
        <begin position="87"/>
        <end position="92"/>
    </location>
    <ligand>
        <name>NAD(+)</name>
        <dbReference type="ChEBI" id="CHEBI:57540"/>
    </ligand>
</feature>
<name>U7DB41_9BACT</name>
<evidence type="ECO:0000313" key="9">
    <source>
        <dbReference type="Proteomes" id="UP000017148"/>
    </source>
</evidence>
<dbReference type="NCBIfam" id="NF003995">
    <property type="entry name" value="PRK05472.2-4"/>
    <property type="match status" value="1"/>
</dbReference>
<dbReference type="PATRIC" id="fig|1313304.3.peg.1426"/>
<keyword evidence="2 6" id="KW-0678">Repressor</keyword>
<evidence type="ECO:0000256" key="4">
    <source>
        <dbReference type="ARBA" id="ARBA00023125"/>
    </source>
</evidence>
<dbReference type="SUPFAM" id="SSF46785">
    <property type="entry name" value="Winged helix' DNA-binding domain"/>
    <property type="match status" value="1"/>
</dbReference>
<dbReference type="PANTHER" id="PTHR35786:SF1">
    <property type="entry name" value="REDOX-SENSING TRANSCRIPTIONAL REPRESSOR REX 1"/>
    <property type="match status" value="1"/>
</dbReference>
<dbReference type="GO" id="GO:0003677">
    <property type="term" value="F:DNA binding"/>
    <property type="evidence" value="ECO:0007669"/>
    <property type="project" value="UniProtKB-UniRule"/>
</dbReference>
<feature type="domain" description="CoA-binding" evidence="7">
    <location>
        <begin position="77"/>
        <end position="175"/>
    </location>
</feature>
<dbReference type="AlphaFoldDB" id="U7DB41"/>
<dbReference type="SUPFAM" id="SSF51735">
    <property type="entry name" value="NAD(P)-binding Rossmann-fold domains"/>
    <property type="match status" value="1"/>
</dbReference>
<dbReference type="InterPro" id="IPR036388">
    <property type="entry name" value="WH-like_DNA-bd_sf"/>
</dbReference>
<dbReference type="eggNOG" id="COG2344">
    <property type="taxonomic scope" value="Bacteria"/>
</dbReference>
<dbReference type="InterPro" id="IPR036291">
    <property type="entry name" value="NAD(P)-bd_dom_sf"/>
</dbReference>
<comment type="subunit">
    <text evidence="6">Homodimer.</text>
</comment>
<comment type="caution">
    <text evidence="8">The sequence shown here is derived from an EMBL/GenBank/DDBJ whole genome shotgun (WGS) entry which is preliminary data.</text>
</comment>
<organism evidence="8 9">
    <name type="scientific">Chitinivibrio alkaliphilus ACht1</name>
    <dbReference type="NCBI Taxonomy" id="1313304"/>
    <lineage>
        <taxon>Bacteria</taxon>
        <taxon>Pseudomonadati</taxon>
        <taxon>Fibrobacterota</taxon>
        <taxon>Chitinivibrionia</taxon>
        <taxon>Chitinivibrionales</taxon>
        <taxon>Chitinivibrionaceae</taxon>
        <taxon>Chitinivibrio</taxon>
    </lineage>
</organism>
<gene>
    <name evidence="6" type="primary">rex</name>
    <name evidence="8" type="ORF">CALK_1494</name>
</gene>
<dbReference type="Proteomes" id="UP000017148">
    <property type="component" value="Unassembled WGS sequence"/>
</dbReference>
<reference evidence="8 9" key="1">
    <citation type="journal article" date="2013" name="Environ. Microbiol.">
        <title>Genome analysis of Chitinivibrio alkaliphilus gen. nov., sp. nov., a novel extremely haloalkaliphilic anaerobic chitinolytic bacterium from the candidate phylum Termite Group 3.</title>
        <authorList>
            <person name="Sorokin D.Y."/>
            <person name="Gumerov V.M."/>
            <person name="Rakitin A.L."/>
            <person name="Beletsky A.V."/>
            <person name="Damste J.S."/>
            <person name="Muyzer G."/>
            <person name="Mardanov A.V."/>
            <person name="Ravin N.V."/>
        </authorList>
    </citation>
    <scope>NUCLEOTIDE SEQUENCE [LARGE SCALE GENOMIC DNA]</scope>
    <source>
        <strain evidence="8 9">ACht1</strain>
    </source>
</reference>
<dbReference type="GO" id="GO:0005737">
    <property type="term" value="C:cytoplasm"/>
    <property type="evidence" value="ECO:0007669"/>
    <property type="project" value="UniProtKB-SubCell"/>
</dbReference>
<evidence type="ECO:0000256" key="3">
    <source>
        <dbReference type="ARBA" id="ARBA00023015"/>
    </source>
</evidence>
<evidence type="ECO:0000256" key="2">
    <source>
        <dbReference type="ARBA" id="ARBA00022491"/>
    </source>
</evidence>
<accession>U7DB41</accession>
<keyword evidence="4 6" id="KW-0238">DNA-binding</keyword>
<evidence type="ECO:0000259" key="7">
    <source>
        <dbReference type="SMART" id="SM00881"/>
    </source>
</evidence>
<dbReference type="SMART" id="SM00881">
    <property type="entry name" value="CoA_binding"/>
    <property type="match status" value="1"/>
</dbReference>
<comment type="function">
    <text evidence="6">Modulates transcription in response to changes in cellular NADH/NAD(+) redox state.</text>
</comment>
<dbReference type="Pfam" id="PF06971">
    <property type="entry name" value="Put_DNA-bind_N"/>
    <property type="match status" value="1"/>
</dbReference>
<dbReference type="STRING" id="1313304.CALK_1494"/>
<dbReference type="PANTHER" id="PTHR35786">
    <property type="entry name" value="REDOX-SENSING TRANSCRIPTIONAL REPRESSOR REX"/>
    <property type="match status" value="1"/>
</dbReference>
<dbReference type="Pfam" id="PF02629">
    <property type="entry name" value="CoA_binding"/>
    <property type="match status" value="1"/>
</dbReference>
<comment type="subcellular location">
    <subcellularLocation>
        <location evidence="6">Cytoplasm</location>
    </subcellularLocation>
</comment>